<accession>A0A9Q1GJR7</accession>
<name>A0A9Q1GJR7_9CARY</name>
<reference evidence="2" key="1">
    <citation type="submission" date="2022-04" db="EMBL/GenBank/DDBJ databases">
        <title>Carnegiea gigantea Genome sequencing and assembly v2.</title>
        <authorList>
            <person name="Copetti D."/>
            <person name="Sanderson M.J."/>
            <person name="Burquez A."/>
            <person name="Wojciechowski M.F."/>
        </authorList>
    </citation>
    <scope>NUCLEOTIDE SEQUENCE</scope>
    <source>
        <strain evidence="2">SGP5-SGP5p</strain>
        <tissue evidence="2">Aerial part</tissue>
    </source>
</reference>
<protein>
    <submittedName>
        <fullName evidence="2">Uncharacterized protein</fullName>
    </submittedName>
</protein>
<keyword evidence="4" id="KW-1185">Reference proteome</keyword>
<evidence type="ECO:0000256" key="1">
    <source>
        <dbReference type="SAM" id="MobiDB-lite"/>
    </source>
</evidence>
<sequence>MTETIMQQVSEKAKKAVEAAGSARPHGVAAIVRGLDRPLRPTETCNRGMRTGLAPSGPTPYIAIVQVMDDRQSQLRPQRRIQRTPDKLPGSRSMSKPRDLEGKLLNDEGPQSIVRVANECEAPLGRDKAKARTLEVDFLIVNVPTTYNAIMGQPTAHKVKAVIAPYLLQLPFKTDDGSVGTMQGDQRTARECYLVSIRPLVGRTIERQAAGTPPPNKTLRSRPTCPTGEALVIHTLTSAEPERPRPEATDGVEEIPL</sequence>
<dbReference type="EMBL" id="JAKOGI010000290">
    <property type="protein sequence ID" value="KAJ8437638.1"/>
    <property type="molecule type" value="Genomic_DNA"/>
</dbReference>
<proteinExistence type="predicted"/>
<evidence type="ECO:0000313" key="4">
    <source>
        <dbReference type="Proteomes" id="UP001153076"/>
    </source>
</evidence>
<dbReference type="EMBL" id="JAKOGI010003418">
    <property type="protein sequence ID" value="KAJ8420451.1"/>
    <property type="molecule type" value="Genomic_DNA"/>
</dbReference>
<feature type="region of interest" description="Disordered" evidence="1">
    <location>
        <begin position="72"/>
        <end position="105"/>
    </location>
</feature>
<comment type="caution">
    <text evidence="2">The sequence shown here is derived from an EMBL/GenBank/DDBJ whole genome shotgun (WGS) entry which is preliminary data.</text>
</comment>
<gene>
    <name evidence="3" type="ORF">Cgig2_018428</name>
    <name evidence="2" type="ORF">Cgig2_025044</name>
</gene>
<evidence type="ECO:0000313" key="3">
    <source>
        <dbReference type="EMBL" id="KAJ8437638.1"/>
    </source>
</evidence>
<dbReference type="OrthoDB" id="1095202at2759"/>
<dbReference type="AlphaFoldDB" id="A0A9Q1GJR7"/>
<feature type="compositionally biased region" description="Basic and acidic residues" evidence="1">
    <location>
        <begin position="96"/>
        <end position="105"/>
    </location>
</feature>
<dbReference type="Proteomes" id="UP001153076">
    <property type="component" value="Unassembled WGS sequence"/>
</dbReference>
<feature type="region of interest" description="Disordered" evidence="1">
    <location>
        <begin position="237"/>
        <end position="257"/>
    </location>
</feature>
<organism evidence="2 4">
    <name type="scientific">Carnegiea gigantea</name>
    <dbReference type="NCBI Taxonomy" id="171969"/>
    <lineage>
        <taxon>Eukaryota</taxon>
        <taxon>Viridiplantae</taxon>
        <taxon>Streptophyta</taxon>
        <taxon>Embryophyta</taxon>
        <taxon>Tracheophyta</taxon>
        <taxon>Spermatophyta</taxon>
        <taxon>Magnoliopsida</taxon>
        <taxon>eudicotyledons</taxon>
        <taxon>Gunneridae</taxon>
        <taxon>Pentapetalae</taxon>
        <taxon>Caryophyllales</taxon>
        <taxon>Cactineae</taxon>
        <taxon>Cactaceae</taxon>
        <taxon>Cactoideae</taxon>
        <taxon>Echinocereeae</taxon>
        <taxon>Carnegiea</taxon>
    </lineage>
</organism>
<evidence type="ECO:0000313" key="2">
    <source>
        <dbReference type="EMBL" id="KAJ8420451.1"/>
    </source>
</evidence>